<organism evidence="1 2">
    <name type="scientific">Bacteroides stercoris</name>
    <dbReference type="NCBI Taxonomy" id="46506"/>
    <lineage>
        <taxon>Bacteria</taxon>
        <taxon>Pseudomonadati</taxon>
        <taxon>Bacteroidota</taxon>
        <taxon>Bacteroidia</taxon>
        <taxon>Bacteroidales</taxon>
        <taxon>Bacteroidaceae</taxon>
        <taxon>Bacteroides</taxon>
    </lineage>
</organism>
<evidence type="ECO:0000313" key="2">
    <source>
        <dbReference type="Proteomes" id="UP000261223"/>
    </source>
</evidence>
<evidence type="ECO:0000313" key="1">
    <source>
        <dbReference type="EMBL" id="RGM13991.1"/>
    </source>
</evidence>
<dbReference type="AlphaFoldDB" id="A0A3E4UQD8"/>
<comment type="caution">
    <text evidence="1">The sequence shown here is derived from an EMBL/GenBank/DDBJ whole genome shotgun (WGS) entry which is preliminary data.</text>
</comment>
<gene>
    <name evidence="1" type="ORF">DXC34_06835</name>
</gene>
<accession>A0A3E4UQD8</accession>
<dbReference type="Proteomes" id="UP000261223">
    <property type="component" value="Unassembled WGS sequence"/>
</dbReference>
<protein>
    <submittedName>
        <fullName evidence="1">Uncharacterized protein</fullName>
    </submittedName>
</protein>
<sequence length="362" mass="41705">MPIQNDNVIISPNDFLENNKRGEFYTGHVFGLGYAFVQHLPVEVFSGTDCYHPIIDIQCIDQSEECIQEGFDIVVERLKRKILKTDMAGRYYVVYQGKQLFLPSPDSLKLSIKFKEQEAIVDVEMLSIRYVDELNKTIERINYEGSLKNFEFEFRINIAEIIWASSSALGVVETTLGPLNEMFNIERNFYDKYLNNPYPQRANRAKKISESVFQSLKRNGINTSSRELNDKIIPKTLKTIKRGLWRTNLALTAFDIYNSHQLKVSHLFSIFMLTSAFPASWVLGGVIIGADILLYATTDKSLGDWIDHYAGKIGLGDENGVVFGEDKIHYQMQRHYDDDFIIVPDNTRVVKPMIDIFYEKVY</sequence>
<name>A0A3E4UQD8_BACSE</name>
<proteinExistence type="predicted"/>
<dbReference type="EMBL" id="QSSV01000007">
    <property type="protein sequence ID" value="RGM13991.1"/>
    <property type="molecule type" value="Genomic_DNA"/>
</dbReference>
<reference evidence="1 2" key="1">
    <citation type="submission" date="2018-08" db="EMBL/GenBank/DDBJ databases">
        <title>A genome reference for cultivated species of the human gut microbiota.</title>
        <authorList>
            <person name="Zou Y."/>
            <person name="Xue W."/>
            <person name="Luo G."/>
        </authorList>
    </citation>
    <scope>NUCLEOTIDE SEQUENCE [LARGE SCALE GENOMIC DNA]</scope>
    <source>
        <strain evidence="1 2">TF03-6</strain>
    </source>
</reference>
<dbReference type="RefSeq" id="WP_054349514.1">
    <property type="nucleotide sequence ID" value="NZ_QSSV01000007.1"/>
</dbReference>